<evidence type="ECO:0000256" key="6">
    <source>
        <dbReference type="ARBA" id="ARBA00022777"/>
    </source>
</evidence>
<evidence type="ECO:0000256" key="9">
    <source>
        <dbReference type="SAM" id="Phobius"/>
    </source>
</evidence>
<evidence type="ECO:0000256" key="2">
    <source>
        <dbReference type="ARBA" id="ARBA00012438"/>
    </source>
</evidence>
<accession>A0A543B290</accession>
<dbReference type="InterPro" id="IPR036890">
    <property type="entry name" value="HATPase_C_sf"/>
</dbReference>
<keyword evidence="9" id="KW-0812">Transmembrane</keyword>
<feature type="transmembrane region" description="Helical" evidence="9">
    <location>
        <begin position="63"/>
        <end position="82"/>
    </location>
</feature>
<keyword evidence="9" id="KW-1133">Transmembrane helix</keyword>
<dbReference type="InParanoid" id="A0A543B290"/>
<dbReference type="AlphaFoldDB" id="A0A543B290"/>
<dbReference type="PANTHER" id="PTHR24421">
    <property type="entry name" value="NITRATE/NITRITE SENSOR PROTEIN NARX-RELATED"/>
    <property type="match status" value="1"/>
</dbReference>
<dbReference type="GO" id="GO:0005524">
    <property type="term" value="F:ATP binding"/>
    <property type="evidence" value="ECO:0007669"/>
    <property type="project" value="UniProtKB-KW"/>
</dbReference>
<keyword evidence="5" id="KW-0547">Nucleotide-binding</keyword>
<dbReference type="SMART" id="SM00387">
    <property type="entry name" value="HATPase_c"/>
    <property type="match status" value="1"/>
</dbReference>
<reference evidence="11 12" key="1">
    <citation type="submission" date="2019-06" db="EMBL/GenBank/DDBJ databases">
        <title>Sequencing the genomes of 1000 actinobacteria strains.</title>
        <authorList>
            <person name="Klenk H.-P."/>
        </authorList>
    </citation>
    <scope>NUCLEOTIDE SEQUENCE [LARGE SCALE GENOMIC DNA]</scope>
    <source>
        <strain evidence="11 12">DSM 45928</strain>
    </source>
</reference>
<keyword evidence="3" id="KW-0597">Phosphoprotein</keyword>
<dbReference type="CDD" id="cd16917">
    <property type="entry name" value="HATPase_UhpB-NarQ-NarX-like"/>
    <property type="match status" value="1"/>
</dbReference>
<proteinExistence type="predicted"/>
<dbReference type="Pfam" id="PF02518">
    <property type="entry name" value="HATPase_c"/>
    <property type="match status" value="1"/>
</dbReference>
<dbReference type="EMBL" id="VFOW01000001">
    <property type="protein sequence ID" value="TQL78955.1"/>
    <property type="molecule type" value="Genomic_DNA"/>
</dbReference>
<evidence type="ECO:0000256" key="4">
    <source>
        <dbReference type="ARBA" id="ARBA00022679"/>
    </source>
</evidence>
<keyword evidence="9" id="KW-0472">Membrane</keyword>
<comment type="catalytic activity">
    <reaction evidence="1">
        <text>ATP + protein L-histidine = ADP + protein N-phospho-L-histidine.</text>
        <dbReference type="EC" id="2.7.13.3"/>
    </reaction>
</comment>
<sequence>MNPQPADRQRRRAWWWWLVPVIVGTIQFGGIRWSGRWQAPHHRGWDEWQPDQWPTDRMWNESASLPITSYLVAMIGPVALFWSRRYPRSVIAITAVSSAAYYLLDLGSGPVFLSVVVAVALWAFQLRAERLREARRAMTAEAAQRAEAKRLAVAQELHDVLAHHISLISVQSGVALHLIDERPEQTRQALTAIKGASKEALAALRGALDSLRDHESAAPRHPTGGLAQLNGLVESVRGTGITVTVERPLPLPPLSALVDLTALRIIQESLTNVLRHAEATEVTVTIAATDDELTIQVRDNGIGGAVIPGNGLSGIVERAAAVGGTARYGPAAGGGFEVTARLPVTVES</sequence>
<dbReference type="SUPFAM" id="SSF55874">
    <property type="entry name" value="ATPase domain of HSP90 chaperone/DNA topoisomerase II/histidine kinase"/>
    <property type="match status" value="1"/>
</dbReference>
<dbReference type="Proteomes" id="UP000317043">
    <property type="component" value="Unassembled WGS sequence"/>
</dbReference>
<dbReference type="Pfam" id="PF07730">
    <property type="entry name" value="HisKA_3"/>
    <property type="match status" value="1"/>
</dbReference>
<feature type="transmembrane region" description="Helical" evidence="9">
    <location>
        <begin position="110"/>
        <end position="128"/>
    </location>
</feature>
<dbReference type="GO" id="GO:0046983">
    <property type="term" value="F:protein dimerization activity"/>
    <property type="evidence" value="ECO:0007669"/>
    <property type="project" value="InterPro"/>
</dbReference>
<evidence type="ECO:0000256" key="8">
    <source>
        <dbReference type="ARBA" id="ARBA00023012"/>
    </source>
</evidence>
<keyword evidence="7" id="KW-0067">ATP-binding</keyword>
<organism evidence="11 12">
    <name type="scientific">Stackebrandtia endophytica</name>
    <dbReference type="NCBI Taxonomy" id="1496996"/>
    <lineage>
        <taxon>Bacteria</taxon>
        <taxon>Bacillati</taxon>
        <taxon>Actinomycetota</taxon>
        <taxon>Actinomycetes</taxon>
        <taxon>Glycomycetales</taxon>
        <taxon>Glycomycetaceae</taxon>
        <taxon>Stackebrandtia</taxon>
    </lineage>
</organism>
<dbReference type="GO" id="GO:0016020">
    <property type="term" value="C:membrane"/>
    <property type="evidence" value="ECO:0007669"/>
    <property type="project" value="InterPro"/>
</dbReference>
<dbReference type="EC" id="2.7.13.3" evidence="2"/>
<name>A0A543B290_9ACTN</name>
<evidence type="ECO:0000259" key="10">
    <source>
        <dbReference type="SMART" id="SM00387"/>
    </source>
</evidence>
<dbReference type="InterPro" id="IPR050482">
    <property type="entry name" value="Sensor_HK_TwoCompSys"/>
</dbReference>
<feature type="domain" description="Histidine kinase/HSP90-like ATPase" evidence="10">
    <location>
        <begin position="258"/>
        <end position="346"/>
    </location>
</feature>
<dbReference type="RefSeq" id="WP_170183421.1">
    <property type="nucleotide sequence ID" value="NZ_JBHTGS010000002.1"/>
</dbReference>
<protein>
    <recommendedName>
        <fullName evidence="2">histidine kinase</fullName>
        <ecNumber evidence="2">2.7.13.3</ecNumber>
    </recommendedName>
</protein>
<evidence type="ECO:0000256" key="3">
    <source>
        <dbReference type="ARBA" id="ARBA00022553"/>
    </source>
</evidence>
<evidence type="ECO:0000313" key="11">
    <source>
        <dbReference type="EMBL" id="TQL78955.1"/>
    </source>
</evidence>
<keyword evidence="6 11" id="KW-0418">Kinase</keyword>
<keyword evidence="4" id="KW-0808">Transferase</keyword>
<dbReference type="PANTHER" id="PTHR24421:SF10">
    <property type="entry name" value="NITRATE_NITRITE SENSOR PROTEIN NARQ"/>
    <property type="match status" value="1"/>
</dbReference>
<dbReference type="GO" id="GO:0000155">
    <property type="term" value="F:phosphorelay sensor kinase activity"/>
    <property type="evidence" value="ECO:0007669"/>
    <property type="project" value="InterPro"/>
</dbReference>
<evidence type="ECO:0000256" key="1">
    <source>
        <dbReference type="ARBA" id="ARBA00000085"/>
    </source>
</evidence>
<keyword evidence="8" id="KW-0902">Two-component regulatory system</keyword>
<comment type="caution">
    <text evidence="11">The sequence shown here is derived from an EMBL/GenBank/DDBJ whole genome shotgun (WGS) entry which is preliminary data.</text>
</comment>
<dbReference type="Gene3D" id="1.20.5.1930">
    <property type="match status" value="1"/>
</dbReference>
<dbReference type="InterPro" id="IPR011712">
    <property type="entry name" value="Sig_transdc_His_kin_sub3_dim/P"/>
</dbReference>
<evidence type="ECO:0000256" key="5">
    <source>
        <dbReference type="ARBA" id="ARBA00022741"/>
    </source>
</evidence>
<keyword evidence="12" id="KW-1185">Reference proteome</keyword>
<dbReference type="InterPro" id="IPR003594">
    <property type="entry name" value="HATPase_dom"/>
</dbReference>
<evidence type="ECO:0000313" key="12">
    <source>
        <dbReference type="Proteomes" id="UP000317043"/>
    </source>
</evidence>
<feature type="transmembrane region" description="Helical" evidence="9">
    <location>
        <begin position="12"/>
        <end position="31"/>
    </location>
</feature>
<dbReference type="Gene3D" id="3.30.565.10">
    <property type="entry name" value="Histidine kinase-like ATPase, C-terminal domain"/>
    <property type="match status" value="1"/>
</dbReference>
<gene>
    <name evidence="11" type="ORF">FB566_4553</name>
</gene>
<evidence type="ECO:0000256" key="7">
    <source>
        <dbReference type="ARBA" id="ARBA00022840"/>
    </source>
</evidence>